<evidence type="ECO:0000256" key="5">
    <source>
        <dbReference type="ARBA" id="ARBA00022771"/>
    </source>
</evidence>
<dbReference type="FunFam" id="2.40.50.140:FF:000064">
    <property type="entry name" value="Replication protein A subunit"/>
    <property type="match status" value="1"/>
</dbReference>
<dbReference type="InterPro" id="IPR007199">
    <property type="entry name" value="Rep_factor-A_N"/>
</dbReference>
<dbReference type="NCBIfam" id="TIGR00617">
    <property type="entry name" value="rpa1"/>
    <property type="match status" value="1"/>
</dbReference>
<keyword evidence="7 9" id="KW-0238">DNA-binding</keyword>
<evidence type="ECO:0000256" key="6">
    <source>
        <dbReference type="ARBA" id="ARBA00022833"/>
    </source>
</evidence>
<dbReference type="PANTHER" id="PTHR47165">
    <property type="entry name" value="OS03G0429900 PROTEIN"/>
    <property type="match status" value="1"/>
</dbReference>
<evidence type="ECO:0000256" key="7">
    <source>
        <dbReference type="ARBA" id="ARBA00023125"/>
    </source>
</evidence>
<keyword evidence="5 9" id="KW-0863">Zinc-finger</keyword>
<keyword evidence="6 9" id="KW-0862">Zinc</keyword>
<dbReference type="CDD" id="cd04475">
    <property type="entry name" value="RPA1_DBD_B"/>
    <property type="match status" value="1"/>
</dbReference>
<dbReference type="SUPFAM" id="SSF50249">
    <property type="entry name" value="Nucleic acid-binding proteins"/>
    <property type="match status" value="4"/>
</dbReference>
<keyword evidence="4 9" id="KW-0479">Metal-binding</keyword>
<dbReference type="FunFam" id="2.40.50.140:FF:000090">
    <property type="entry name" value="Replication protein A subunit"/>
    <property type="match status" value="1"/>
</dbReference>
<evidence type="ECO:0000256" key="8">
    <source>
        <dbReference type="ARBA" id="ARBA00023242"/>
    </source>
</evidence>
<keyword evidence="3 9" id="KW-0235">DNA replication</keyword>
<dbReference type="Pfam" id="PF01336">
    <property type="entry name" value="tRNA_anti-codon"/>
    <property type="match status" value="1"/>
</dbReference>
<dbReference type="Pfam" id="PF16900">
    <property type="entry name" value="REPA_OB_2"/>
    <property type="match status" value="1"/>
</dbReference>
<feature type="domain" description="Replication protein A OB" evidence="14">
    <location>
        <begin position="298"/>
        <end position="394"/>
    </location>
</feature>
<dbReference type="Pfam" id="PF08646">
    <property type="entry name" value="Rep_fac-A_C"/>
    <property type="match status" value="1"/>
</dbReference>
<evidence type="ECO:0000256" key="1">
    <source>
        <dbReference type="ARBA" id="ARBA00004123"/>
    </source>
</evidence>
<feature type="domain" description="OB" evidence="11">
    <location>
        <begin position="196"/>
        <end position="252"/>
    </location>
</feature>
<feature type="domain" description="Replication factor A C-terminal" evidence="13">
    <location>
        <begin position="462"/>
        <end position="606"/>
    </location>
</feature>
<evidence type="ECO:0000313" key="15">
    <source>
        <dbReference type="EMBL" id="CED83745.1"/>
    </source>
</evidence>
<feature type="compositionally biased region" description="Low complexity" evidence="10">
    <location>
        <begin position="130"/>
        <end position="139"/>
    </location>
</feature>
<dbReference type="InterPro" id="IPR013955">
    <property type="entry name" value="Rep_factor-A_C"/>
</dbReference>
<comment type="subunit">
    <text evidence="9">Component of the heterotrimeric canonical replication protein A complex (RPA).</text>
</comment>
<evidence type="ECO:0000259" key="13">
    <source>
        <dbReference type="Pfam" id="PF08646"/>
    </source>
</evidence>
<comment type="function">
    <text evidence="9">As part of the replication protein A (RPA/RP-A), a single-stranded DNA-binding heterotrimeric complex, may play an essential role in DNA replication, recombination and repair. Binds and stabilizes single-stranded DNA intermediates, preventing complementary DNA reannealing and recruiting different proteins involved in DNA metabolism.</text>
</comment>
<name>A0A0F7ST61_PHARH</name>
<protein>
    <recommendedName>
        <fullName evidence="9">Replication protein A subunit</fullName>
    </recommendedName>
</protein>
<dbReference type="AlphaFoldDB" id="A0A0F7ST61"/>
<evidence type="ECO:0000256" key="2">
    <source>
        <dbReference type="ARBA" id="ARBA00005690"/>
    </source>
</evidence>
<evidence type="ECO:0000256" key="10">
    <source>
        <dbReference type="SAM" id="MobiDB-lite"/>
    </source>
</evidence>
<dbReference type="GO" id="GO:0005662">
    <property type="term" value="C:DNA replication factor A complex"/>
    <property type="evidence" value="ECO:0007669"/>
    <property type="project" value="UniProtKB-ARBA"/>
</dbReference>
<comment type="subcellular location">
    <subcellularLocation>
        <location evidence="1 9">Nucleus</location>
    </subcellularLocation>
</comment>
<dbReference type="GO" id="GO:0000781">
    <property type="term" value="C:chromosome, telomeric region"/>
    <property type="evidence" value="ECO:0007669"/>
    <property type="project" value="UniProtKB-ARBA"/>
</dbReference>
<dbReference type="PANTHER" id="PTHR47165:SF4">
    <property type="entry name" value="OS03G0429900 PROTEIN"/>
    <property type="match status" value="1"/>
</dbReference>
<dbReference type="FunFam" id="2.40.50.140:FF:000041">
    <property type="entry name" value="Replication protein A subunit"/>
    <property type="match status" value="1"/>
</dbReference>
<dbReference type="InterPro" id="IPR012340">
    <property type="entry name" value="NA-bd_OB-fold"/>
</dbReference>
<evidence type="ECO:0000259" key="14">
    <source>
        <dbReference type="Pfam" id="PF16900"/>
    </source>
</evidence>
<dbReference type="GO" id="GO:0008270">
    <property type="term" value="F:zinc ion binding"/>
    <property type="evidence" value="ECO:0007669"/>
    <property type="project" value="UniProtKB-KW"/>
</dbReference>
<dbReference type="GO" id="GO:0003677">
    <property type="term" value="F:DNA binding"/>
    <property type="evidence" value="ECO:0007669"/>
    <property type="project" value="UniProtKB-KW"/>
</dbReference>
<dbReference type="InterPro" id="IPR047192">
    <property type="entry name" value="Euk_RPA1_DBD_C"/>
</dbReference>
<dbReference type="CDD" id="cd04474">
    <property type="entry name" value="RPA1_DBD_A"/>
    <property type="match status" value="1"/>
</dbReference>
<dbReference type="GO" id="GO:0006310">
    <property type="term" value="P:DNA recombination"/>
    <property type="evidence" value="ECO:0007669"/>
    <property type="project" value="InterPro"/>
</dbReference>
<dbReference type="EMBL" id="LN483157">
    <property type="protein sequence ID" value="CED83745.1"/>
    <property type="molecule type" value="Genomic_DNA"/>
</dbReference>
<evidence type="ECO:0000256" key="3">
    <source>
        <dbReference type="ARBA" id="ARBA00022705"/>
    </source>
</evidence>
<dbReference type="FunFam" id="2.40.50.140:FF:000117">
    <property type="entry name" value="Replication protein A subunit"/>
    <property type="match status" value="1"/>
</dbReference>
<comment type="similarity">
    <text evidence="2 9">Belongs to the replication factor A protein 1 family.</text>
</comment>
<organism evidence="15">
    <name type="scientific">Phaffia rhodozyma</name>
    <name type="common">Yeast</name>
    <name type="synonym">Xanthophyllomyces dendrorhous</name>
    <dbReference type="NCBI Taxonomy" id="264483"/>
    <lineage>
        <taxon>Eukaryota</taxon>
        <taxon>Fungi</taxon>
        <taxon>Dikarya</taxon>
        <taxon>Basidiomycota</taxon>
        <taxon>Agaricomycotina</taxon>
        <taxon>Tremellomycetes</taxon>
        <taxon>Cystofilobasidiales</taxon>
        <taxon>Mrakiaceae</taxon>
        <taxon>Phaffia</taxon>
    </lineage>
</organism>
<dbReference type="GO" id="GO:0006260">
    <property type="term" value="P:DNA replication"/>
    <property type="evidence" value="ECO:0007669"/>
    <property type="project" value="UniProtKB-KW"/>
</dbReference>
<dbReference type="Gene3D" id="2.40.50.140">
    <property type="entry name" value="Nucleic acid-binding proteins"/>
    <property type="match status" value="4"/>
</dbReference>
<dbReference type="InterPro" id="IPR031657">
    <property type="entry name" value="REPA_OB_2"/>
</dbReference>
<reference evidence="15" key="1">
    <citation type="submission" date="2014-08" db="EMBL/GenBank/DDBJ databases">
        <authorList>
            <person name="Sharma Rahul"/>
            <person name="Thines Marco"/>
        </authorList>
    </citation>
    <scope>NUCLEOTIDE SEQUENCE</scope>
</reference>
<dbReference type="GO" id="GO:0006281">
    <property type="term" value="P:DNA repair"/>
    <property type="evidence" value="ECO:0007669"/>
    <property type="project" value="InterPro"/>
</dbReference>
<evidence type="ECO:0000256" key="9">
    <source>
        <dbReference type="RuleBase" id="RU364130"/>
    </source>
</evidence>
<feature type="domain" description="Replication factor-A protein 1 N-terminal" evidence="12">
    <location>
        <begin position="23"/>
        <end position="108"/>
    </location>
</feature>
<dbReference type="InterPro" id="IPR004591">
    <property type="entry name" value="Rfa1"/>
</dbReference>
<dbReference type="CDD" id="cd04477">
    <property type="entry name" value="RPA1N"/>
    <property type="match status" value="1"/>
</dbReference>
<proteinExistence type="inferred from homology"/>
<dbReference type="Pfam" id="PF04057">
    <property type="entry name" value="Rep-A_N"/>
    <property type="match status" value="1"/>
</dbReference>
<sequence>MSSSVLAKDAAWNFIFANPPPDPATFHPVLQVINIKRVAPMGEQSDRYRLILSDANYYIQGMLATQFNQMIDDGSLQRYSIIKLTNFAINMVHSRRLVIVLGMEVVQSVAEKLGETENIEKVENPIGPANAGAGAATPAPAAPAPAAPARAAPVTRGGFTNAGAARAPAARPPQSKGSDHGPLYPIEALSPYQNKWTIKARVLQKSDVKVWSNARGEGKLFSVTFMDDSGEIRATGFNEAVDSFYDLLQEGKARINIAKKQFSNVNNDYEIMFDGKTEIEPAGDDGAVPQIKYSFVDLSALEQMEKDQTCDILAVVKDVGDLTQIVGKASQKQIAKRELTVVDQSEYSCRLTLWGKTAESFSAGDQPIIAFKGLKVGDFGGRTLSMFSSSTMTVTPDIPEAHSLRGWFDSQDSSRSYKSYSGSLVSGAGAGTGSVSSGLRDTYKTIGEIRDENVGMNDKPDYVTIRATIIYVKKENISYPGCPGEGCQKKVTDEGDQWRCEKCQRSYPAPEYRYIMTMSIVDHTGQMWLTGFNEIGELLLGMNATALQAIKEEDDTQYEAIVNAAANKTFNFACVGKMDTFGEQTRARFSIRQAATLDYKREAKSLIEKIKEYGVVC</sequence>
<accession>A0A0F7ST61</accession>
<dbReference type="CDD" id="cd04476">
    <property type="entry name" value="RPA1_DBD_C"/>
    <property type="match status" value="1"/>
</dbReference>
<evidence type="ECO:0000256" key="4">
    <source>
        <dbReference type="ARBA" id="ARBA00022723"/>
    </source>
</evidence>
<feature type="region of interest" description="Disordered" evidence="10">
    <location>
        <begin position="130"/>
        <end position="182"/>
    </location>
</feature>
<evidence type="ECO:0000259" key="11">
    <source>
        <dbReference type="Pfam" id="PF01336"/>
    </source>
</evidence>
<feature type="compositionally biased region" description="Low complexity" evidence="10">
    <location>
        <begin position="162"/>
        <end position="173"/>
    </location>
</feature>
<keyword evidence="8 9" id="KW-0539">Nucleus</keyword>
<dbReference type="InterPro" id="IPR004365">
    <property type="entry name" value="NA-bd_OB_tRNA"/>
</dbReference>
<dbReference type="GO" id="GO:0007004">
    <property type="term" value="P:telomere maintenance via telomerase"/>
    <property type="evidence" value="ECO:0007669"/>
    <property type="project" value="UniProtKB-ARBA"/>
</dbReference>
<evidence type="ECO:0000259" key="12">
    <source>
        <dbReference type="Pfam" id="PF04057"/>
    </source>
</evidence>